<dbReference type="GO" id="GO:0032580">
    <property type="term" value="C:Golgi cisterna membrane"/>
    <property type="evidence" value="ECO:0007669"/>
    <property type="project" value="UniProtKB-SubCell"/>
</dbReference>
<evidence type="ECO:0000256" key="2">
    <source>
        <dbReference type="ARBA" id="ARBA00004922"/>
    </source>
</evidence>
<accession>A0AAN8FFL2</accession>
<dbReference type="SUPFAM" id="SSF53756">
    <property type="entry name" value="UDP-Glycosyltransferase/glycogen phosphorylase"/>
    <property type="match status" value="1"/>
</dbReference>
<name>A0AAN8FFL2_TRICO</name>
<keyword evidence="5 12" id="KW-0808">Transferase</keyword>
<dbReference type="AlphaFoldDB" id="A0AAN8FFL2"/>
<evidence type="ECO:0000313" key="16">
    <source>
        <dbReference type="Proteomes" id="UP001331761"/>
    </source>
</evidence>
<protein>
    <recommendedName>
        <fullName evidence="12">Fucosyltransferase</fullName>
        <ecNumber evidence="12">2.4.1.-</ecNumber>
    </recommendedName>
</protein>
<dbReference type="InterPro" id="IPR038577">
    <property type="entry name" value="GT10-like_C_sf"/>
</dbReference>
<evidence type="ECO:0000256" key="4">
    <source>
        <dbReference type="ARBA" id="ARBA00022676"/>
    </source>
</evidence>
<keyword evidence="10 12" id="KW-0472">Membrane</keyword>
<evidence type="ECO:0000313" key="15">
    <source>
        <dbReference type="EMBL" id="KAK5977857.1"/>
    </source>
</evidence>
<keyword evidence="6 12" id="KW-0812">Transmembrane</keyword>
<evidence type="ECO:0000256" key="5">
    <source>
        <dbReference type="ARBA" id="ARBA00022679"/>
    </source>
</evidence>
<dbReference type="EC" id="2.4.1.-" evidence="12"/>
<keyword evidence="9 12" id="KW-0333">Golgi apparatus</keyword>
<evidence type="ECO:0000256" key="12">
    <source>
        <dbReference type="RuleBase" id="RU003832"/>
    </source>
</evidence>
<sequence>MVLGSFPKKSLSWNICSLKSLPIWLGVALVIYTTYMIFNIRKQSSAPLIVAWTMYFRGTISAKVSPTMTNCPYQCDIVERSCDYGTRIPSAYIFHGRDVDVHDLPTRYPHQLMVFMLLEPPPYAGKAWKQFPYAYFNATMTYRNDSDYPLPYGKFVKRSATDETQALLTERQIRKALQRKMRGALLLMSNCYSNSTRESIIRRLSEKIGITVAGRCNSMFPKAKQVYCPKSVNNGKCEDDLVATHRFYIAFENSLCRNYISEKFFRRVSQMMIPIVLNRRFNVDVTAVRRARGAIS</sequence>
<evidence type="ECO:0000256" key="9">
    <source>
        <dbReference type="ARBA" id="ARBA00023034"/>
    </source>
</evidence>
<dbReference type="Pfam" id="PF00852">
    <property type="entry name" value="Glyco_transf_10"/>
    <property type="match status" value="1"/>
</dbReference>
<feature type="domain" description="Fucosyltransferase C-terminal" evidence="13">
    <location>
        <begin position="178"/>
        <end position="283"/>
    </location>
</feature>
<comment type="caution">
    <text evidence="15">The sequence shown here is derived from an EMBL/GenBank/DDBJ whole genome shotgun (WGS) entry which is preliminary data.</text>
</comment>
<evidence type="ECO:0000256" key="8">
    <source>
        <dbReference type="ARBA" id="ARBA00022989"/>
    </source>
</evidence>
<evidence type="ECO:0000259" key="14">
    <source>
        <dbReference type="Pfam" id="PF17039"/>
    </source>
</evidence>
<evidence type="ECO:0000256" key="7">
    <source>
        <dbReference type="ARBA" id="ARBA00022968"/>
    </source>
</evidence>
<dbReference type="InterPro" id="IPR031481">
    <property type="entry name" value="Glyco_tran_10_N"/>
</dbReference>
<gene>
    <name evidence="15" type="ORF">GCK32_008464</name>
</gene>
<dbReference type="EMBL" id="WIXE01010119">
    <property type="protein sequence ID" value="KAK5977857.1"/>
    <property type="molecule type" value="Genomic_DNA"/>
</dbReference>
<dbReference type="Pfam" id="PF17039">
    <property type="entry name" value="Glyco_tran_10_N"/>
    <property type="match status" value="1"/>
</dbReference>
<dbReference type="Gene3D" id="3.40.50.11660">
    <property type="entry name" value="Glycosyl transferase family 10, C-terminal domain"/>
    <property type="match status" value="1"/>
</dbReference>
<comment type="pathway">
    <text evidence="2">Protein modification; protein glycosylation.</text>
</comment>
<organism evidence="15 16">
    <name type="scientific">Trichostrongylus colubriformis</name>
    <name type="common">Black scour worm</name>
    <dbReference type="NCBI Taxonomy" id="6319"/>
    <lineage>
        <taxon>Eukaryota</taxon>
        <taxon>Metazoa</taxon>
        <taxon>Ecdysozoa</taxon>
        <taxon>Nematoda</taxon>
        <taxon>Chromadorea</taxon>
        <taxon>Rhabditida</taxon>
        <taxon>Rhabditina</taxon>
        <taxon>Rhabditomorpha</taxon>
        <taxon>Strongyloidea</taxon>
        <taxon>Trichostrongylidae</taxon>
        <taxon>Trichostrongylus</taxon>
    </lineage>
</organism>
<keyword evidence="11" id="KW-0325">Glycoprotein</keyword>
<comment type="subcellular location">
    <subcellularLocation>
        <location evidence="1 12">Golgi apparatus</location>
        <location evidence="1 12">Golgi stack membrane</location>
        <topology evidence="1 12">Single-pass type II membrane protein</topology>
    </subcellularLocation>
</comment>
<dbReference type="GO" id="GO:0008417">
    <property type="term" value="F:fucosyltransferase activity"/>
    <property type="evidence" value="ECO:0007669"/>
    <property type="project" value="InterPro"/>
</dbReference>
<keyword evidence="4 12" id="KW-0328">Glycosyltransferase</keyword>
<evidence type="ECO:0000256" key="6">
    <source>
        <dbReference type="ARBA" id="ARBA00022692"/>
    </source>
</evidence>
<dbReference type="InterPro" id="IPR001503">
    <property type="entry name" value="Glyco_trans_10"/>
</dbReference>
<dbReference type="InterPro" id="IPR055270">
    <property type="entry name" value="Glyco_tran_10_C"/>
</dbReference>
<dbReference type="Proteomes" id="UP001331761">
    <property type="component" value="Unassembled WGS sequence"/>
</dbReference>
<keyword evidence="7" id="KW-0735">Signal-anchor</keyword>
<dbReference type="PANTHER" id="PTHR48438">
    <property type="entry name" value="ALPHA-(1,3)-FUCOSYLTRANSFERASE C-RELATED"/>
    <property type="match status" value="1"/>
</dbReference>
<keyword evidence="16" id="KW-1185">Reference proteome</keyword>
<feature type="transmembrane region" description="Helical" evidence="12">
    <location>
        <begin position="20"/>
        <end position="38"/>
    </location>
</feature>
<keyword evidence="8 12" id="KW-1133">Transmembrane helix</keyword>
<evidence type="ECO:0000256" key="3">
    <source>
        <dbReference type="ARBA" id="ARBA00008919"/>
    </source>
</evidence>
<dbReference type="PANTHER" id="PTHR48438:SF1">
    <property type="entry name" value="ALPHA-(1,3)-FUCOSYLTRANSFERASE C-RELATED"/>
    <property type="match status" value="1"/>
</dbReference>
<evidence type="ECO:0000259" key="13">
    <source>
        <dbReference type="Pfam" id="PF00852"/>
    </source>
</evidence>
<feature type="domain" description="Fucosyltransferase N-terminal" evidence="14">
    <location>
        <begin position="46"/>
        <end position="153"/>
    </location>
</feature>
<proteinExistence type="inferred from homology"/>
<reference evidence="15 16" key="1">
    <citation type="submission" date="2019-10" db="EMBL/GenBank/DDBJ databases">
        <title>Assembly and Annotation for the nematode Trichostrongylus colubriformis.</title>
        <authorList>
            <person name="Martin J."/>
        </authorList>
    </citation>
    <scope>NUCLEOTIDE SEQUENCE [LARGE SCALE GENOMIC DNA]</scope>
    <source>
        <strain evidence="15">G859</strain>
        <tissue evidence="15">Whole worm</tissue>
    </source>
</reference>
<evidence type="ECO:0000256" key="1">
    <source>
        <dbReference type="ARBA" id="ARBA00004447"/>
    </source>
</evidence>
<evidence type="ECO:0000256" key="10">
    <source>
        <dbReference type="ARBA" id="ARBA00023136"/>
    </source>
</evidence>
<comment type="similarity">
    <text evidence="3 12">Belongs to the glycosyltransferase 10 family.</text>
</comment>
<evidence type="ECO:0000256" key="11">
    <source>
        <dbReference type="ARBA" id="ARBA00023180"/>
    </source>
</evidence>